<evidence type="ECO:0000256" key="4">
    <source>
        <dbReference type="ARBA" id="ARBA00022679"/>
    </source>
</evidence>
<dbReference type="CDD" id="cd04185">
    <property type="entry name" value="GT_2_like_b"/>
    <property type="match status" value="1"/>
</dbReference>
<proteinExistence type="inferred from homology"/>
<dbReference type="GO" id="GO:0016757">
    <property type="term" value="F:glycosyltransferase activity"/>
    <property type="evidence" value="ECO:0007669"/>
    <property type="project" value="UniProtKB-KW"/>
</dbReference>
<evidence type="ECO:0000313" key="7">
    <source>
        <dbReference type="Proteomes" id="UP001200537"/>
    </source>
</evidence>
<dbReference type="PANTHER" id="PTHR43179">
    <property type="entry name" value="RHAMNOSYLTRANSFERASE WBBL"/>
    <property type="match status" value="1"/>
</dbReference>
<evidence type="ECO:0000313" key="6">
    <source>
        <dbReference type="EMBL" id="MCG4617298.1"/>
    </source>
</evidence>
<protein>
    <submittedName>
        <fullName evidence="6">Glycosyltransferase family 2 protein</fullName>
    </submittedName>
</protein>
<accession>A0AAJ1BAG2</accession>
<dbReference type="Gene3D" id="3.90.550.10">
    <property type="entry name" value="Spore Coat Polysaccharide Biosynthesis Protein SpsA, Chain A"/>
    <property type="match status" value="1"/>
</dbReference>
<keyword evidence="4" id="KW-0808">Transferase</keyword>
<dbReference type="EMBL" id="JAKNHJ010000003">
    <property type="protein sequence ID" value="MCG4617298.1"/>
    <property type="molecule type" value="Genomic_DNA"/>
</dbReference>
<organism evidence="6 7">
    <name type="scientific">Varibaculum cambriense</name>
    <dbReference type="NCBI Taxonomy" id="184870"/>
    <lineage>
        <taxon>Bacteria</taxon>
        <taxon>Bacillati</taxon>
        <taxon>Actinomycetota</taxon>
        <taxon>Actinomycetes</taxon>
        <taxon>Actinomycetales</taxon>
        <taxon>Actinomycetaceae</taxon>
        <taxon>Varibaculum</taxon>
    </lineage>
</organism>
<comment type="caution">
    <text evidence="6">The sequence shown here is derived from an EMBL/GenBank/DDBJ whole genome shotgun (WGS) entry which is preliminary data.</text>
</comment>
<evidence type="ECO:0000256" key="2">
    <source>
        <dbReference type="ARBA" id="ARBA00006739"/>
    </source>
</evidence>
<comment type="similarity">
    <text evidence="2">Belongs to the glycosyltransferase 2 family.</text>
</comment>
<reference evidence="6" key="1">
    <citation type="submission" date="2022-01" db="EMBL/GenBank/DDBJ databases">
        <title>Collection of gut derived symbiotic bacterial strains cultured from healthy donors.</title>
        <authorList>
            <person name="Lin H."/>
            <person name="Kohout C."/>
            <person name="Waligurski E."/>
            <person name="Pamer E.G."/>
        </authorList>
    </citation>
    <scope>NUCLEOTIDE SEQUENCE</scope>
    <source>
        <strain evidence="6">DFI.7.46</strain>
    </source>
</reference>
<keyword evidence="3" id="KW-0328">Glycosyltransferase</keyword>
<dbReference type="Pfam" id="PF00535">
    <property type="entry name" value="Glycos_transf_2"/>
    <property type="match status" value="1"/>
</dbReference>
<dbReference type="Proteomes" id="UP001200537">
    <property type="component" value="Unassembled WGS sequence"/>
</dbReference>
<gene>
    <name evidence="6" type="ORF">L0M99_02135</name>
</gene>
<sequence length="328" mass="36151">MGEERQVSAVVVAYNRAKLLRECLDAIAAQTRPVQRVIVIDNASTDDSAHIAQQHPVVDRVIPLSENTGGAGGFCAGIAHALAYKELESQDFIWIMDDDTIPTADALAQLLIAGQTYPGSPALLASKAQWTDGSEHPMNAHRERPLISPGRKRIARDLGMRQVRAASFVSILVEVAQVRQSGLPIADYFIWNDDLEYTARLLKHRIGLYVPASVVVHKTRAAASATDDPGDRFYYETRNKIWFLLRSRGLLPLDRLLYGGSTIVRWFRMWLSSGEKKKMLRLGVKGVTDGVLSGPRPNEEVFASDPETAKLVAACENAARVKADKQHG</sequence>
<dbReference type="AlphaFoldDB" id="A0AAJ1BAG2"/>
<dbReference type="SUPFAM" id="SSF53448">
    <property type="entry name" value="Nucleotide-diphospho-sugar transferases"/>
    <property type="match status" value="1"/>
</dbReference>
<comment type="pathway">
    <text evidence="1">Cell wall biogenesis; cell wall polysaccharide biosynthesis.</text>
</comment>
<dbReference type="PANTHER" id="PTHR43179:SF12">
    <property type="entry name" value="GALACTOFURANOSYLTRANSFERASE GLFT2"/>
    <property type="match status" value="1"/>
</dbReference>
<dbReference type="InterPro" id="IPR001173">
    <property type="entry name" value="Glyco_trans_2-like"/>
</dbReference>
<dbReference type="InterPro" id="IPR029044">
    <property type="entry name" value="Nucleotide-diphossugar_trans"/>
</dbReference>
<name>A0AAJ1BAG2_9ACTO</name>
<dbReference type="RefSeq" id="WP_024059317.1">
    <property type="nucleotide sequence ID" value="NZ_JAGZVZ010000001.1"/>
</dbReference>
<evidence type="ECO:0000256" key="1">
    <source>
        <dbReference type="ARBA" id="ARBA00004776"/>
    </source>
</evidence>
<feature type="domain" description="Glycosyltransferase 2-like" evidence="5">
    <location>
        <begin position="8"/>
        <end position="111"/>
    </location>
</feature>
<evidence type="ECO:0000256" key="3">
    <source>
        <dbReference type="ARBA" id="ARBA00022676"/>
    </source>
</evidence>
<evidence type="ECO:0000259" key="5">
    <source>
        <dbReference type="Pfam" id="PF00535"/>
    </source>
</evidence>